<protein>
    <recommendedName>
        <fullName evidence="6">Organic solute transporter subunit beta</fullName>
    </recommendedName>
</protein>
<proteinExistence type="predicted"/>
<accession>A0A5E4B0K0</accession>
<sequence>MDLSKEVIGVPAGTVVPQELLEEMVWVFRVEDGSPWNYSILALAAVVVVISLALLGRSIQANRNRKMQPQEKVTPEALHLDESKTKENNSLNNLTEMLLSGNPNLAQVGPELKEKDVSTVLLPDPSETEIQ</sequence>
<dbReference type="Pfam" id="PF15048">
    <property type="entry name" value="OSTbeta"/>
    <property type="match status" value="1"/>
</dbReference>
<keyword evidence="2" id="KW-0472">Membrane</keyword>
<dbReference type="GO" id="GO:0015721">
    <property type="term" value="P:bile acid and bile salt transport"/>
    <property type="evidence" value="ECO:0007669"/>
    <property type="project" value="InterPro"/>
</dbReference>
<dbReference type="InterPro" id="IPR052678">
    <property type="entry name" value="OST-beta_subunit"/>
</dbReference>
<evidence type="ECO:0000256" key="1">
    <source>
        <dbReference type="SAM" id="MobiDB-lite"/>
    </source>
</evidence>
<reference evidence="3" key="2">
    <citation type="submission" date="2020-08" db="EMBL/GenBank/DDBJ databases">
        <authorList>
            <person name="Shumante A."/>
            <person name="Zimin A.V."/>
            <person name="Puiu D."/>
            <person name="Salzberg S.L."/>
        </authorList>
    </citation>
    <scope>NUCLEOTIDE SEQUENCE</scope>
    <source>
        <strain evidence="3">WC2-LM</strain>
        <tissue evidence="3">Liver</tissue>
    </source>
</reference>
<keyword evidence="2" id="KW-1133">Transmembrane helix</keyword>
<organism evidence="4 5">
    <name type="scientific">Marmota monax</name>
    <name type="common">Woodchuck</name>
    <dbReference type="NCBI Taxonomy" id="9995"/>
    <lineage>
        <taxon>Eukaryota</taxon>
        <taxon>Metazoa</taxon>
        <taxon>Chordata</taxon>
        <taxon>Craniata</taxon>
        <taxon>Vertebrata</taxon>
        <taxon>Euteleostomi</taxon>
        <taxon>Mammalia</taxon>
        <taxon>Eutheria</taxon>
        <taxon>Euarchontoglires</taxon>
        <taxon>Glires</taxon>
        <taxon>Rodentia</taxon>
        <taxon>Sciuromorpha</taxon>
        <taxon>Sciuridae</taxon>
        <taxon>Xerinae</taxon>
        <taxon>Marmotini</taxon>
        <taxon>Marmota</taxon>
    </lineage>
</organism>
<dbReference type="GO" id="GO:0005886">
    <property type="term" value="C:plasma membrane"/>
    <property type="evidence" value="ECO:0007669"/>
    <property type="project" value="InterPro"/>
</dbReference>
<dbReference type="Proteomes" id="UP000335636">
    <property type="component" value="Unassembled WGS sequence"/>
</dbReference>
<gene>
    <name evidence="3" type="ORF">GHT09_017736</name>
    <name evidence="4" type="ORF">MONAX_5E041846</name>
</gene>
<keyword evidence="5" id="KW-1185">Reference proteome</keyword>
<dbReference type="EMBL" id="WJEC01006882">
    <property type="protein sequence ID" value="KAF7471002.1"/>
    <property type="molecule type" value="Genomic_DNA"/>
</dbReference>
<dbReference type="GO" id="GO:0022857">
    <property type="term" value="F:transmembrane transporter activity"/>
    <property type="evidence" value="ECO:0007669"/>
    <property type="project" value="InterPro"/>
</dbReference>
<feature type="region of interest" description="Disordered" evidence="1">
    <location>
        <begin position="64"/>
        <end position="86"/>
    </location>
</feature>
<dbReference type="Proteomes" id="UP000662637">
    <property type="component" value="Unassembled WGS sequence"/>
</dbReference>
<dbReference type="AlphaFoldDB" id="A0A5E4B0K0"/>
<evidence type="ECO:0008006" key="6">
    <source>
        <dbReference type="Google" id="ProtNLM"/>
    </source>
</evidence>
<dbReference type="PANTHER" id="PTHR36129:SF1">
    <property type="entry name" value="ORGANIC SOLUTE TRANSPORTER SUBUNIT BETA"/>
    <property type="match status" value="1"/>
</dbReference>
<feature type="transmembrane region" description="Helical" evidence="2">
    <location>
        <begin position="36"/>
        <end position="56"/>
    </location>
</feature>
<dbReference type="EMBL" id="CABDUW010000222">
    <property type="protein sequence ID" value="VTJ63253.1"/>
    <property type="molecule type" value="Genomic_DNA"/>
</dbReference>
<evidence type="ECO:0000256" key="2">
    <source>
        <dbReference type="SAM" id="Phobius"/>
    </source>
</evidence>
<evidence type="ECO:0000313" key="5">
    <source>
        <dbReference type="Proteomes" id="UP000335636"/>
    </source>
</evidence>
<evidence type="ECO:0000313" key="3">
    <source>
        <dbReference type="EMBL" id="KAF7471002.1"/>
    </source>
</evidence>
<dbReference type="InterPro" id="IPR029387">
    <property type="entry name" value="OSTbeta"/>
</dbReference>
<dbReference type="GO" id="GO:0046982">
    <property type="term" value="F:protein heterodimerization activity"/>
    <property type="evidence" value="ECO:0007669"/>
    <property type="project" value="InterPro"/>
</dbReference>
<dbReference type="GO" id="GO:0032991">
    <property type="term" value="C:protein-containing complex"/>
    <property type="evidence" value="ECO:0007669"/>
    <property type="project" value="TreeGrafter"/>
</dbReference>
<dbReference type="PANTHER" id="PTHR36129">
    <property type="entry name" value="ORGANIC SOLUTE TRANSPORTER SUBUNIT BETA-RELATED"/>
    <property type="match status" value="1"/>
</dbReference>
<name>A0A5E4B0K0_MARMO</name>
<evidence type="ECO:0000313" key="4">
    <source>
        <dbReference type="EMBL" id="VTJ63253.1"/>
    </source>
</evidence>
<reference evidence="4 5" key="1">
    <citation type="submission" date="2019-04" db="EMBL/GenBank/DDBJ databases">
        <authorList>
            <person name="Alioto T."/>
            <person name="Alioto T."/>
        </authorList>
    </citation>
    <scope>NUCLEOTIDE SEQUENCE [LARGE SCALE GENOMIC DNA]</scope>
</reference>
<keyword evidence="2" id="KW-0812">Transmembrane</keyword>